<sequence>MIKKTIFAAGLLIAAMSTVHAQTTTIRFSNWLPPTHPITTDILKPWAANIEKETEGRVKVQFLPALGKPPAHFDLVRNGVADAAMSVHAYTADRFPAEYGMTLPGYADDATSASIAYWRTYKKFFEKLNSFEGVHLVGVWAHGPGHFFTRNKPIEKLADLNGLRLRATGGIVQDISSRLGVVPQFASASEAYELLSRGVVDGVMFNADSVYSFKMNSLLNNAYRVPGGLYRDTHYVIMNPKVYASLSDKDKAGVDKASGEALAKLAGQAWDKVDNDAWAKMKAAGYTIKVADDKAVQELAKQGEELKKAWVARMAKLGVDGEAALAYYKSEIAANKQD</sequence>
<evidence type="ECO:0000313" key="3">
    <source>
        <dbReference type="EMBL" id="RBP41691.1"/>
    </source>
</evidence>
<dbReference type="RefSeq" id="WP_113931956.1">
    <property type="nucleotide sequence ID" value="NZ_JACCEU010000002.1"/>
</dbReference>
<proteinExistence type="predicted"/>
<keyword evidence="4" id="KW-1185">Reference proteome</keyword>
<feature type="chain" id="PRO_5016859929" evidence="2">
    <location>
        <begin position="22"/>
        <end position="338"/>
    </location>
</feature>
<gene>
    <name evidence="3" type="ORF">DFR37_10270</name>
</gene>
<keyword evidence="1 2" id="KW-0732">Signal</keyword>
<accession>A0A366HHS7</accession>
<evidence type="ECO:0000313" key="4">
    <source>
        <dbReference type="Proteomes" id="UP000253628"/>
    </source>
</evidence>
<dbReference type="InterPro" id="IPR018389">
    <property type="entry name" value="DctP_fam"/>
</dbReference>
<dbReference type="CDD" id="cd13665">
    <property type="entry name" value="PBP2_TRAP_Dctp3_4"/>
    <property type="match status" value="1"/>
</dbReference>
<dbReference type="PANTHER" id="PTHR33376:SF15">
    <property type="entry name" value="BLL6794 PROTEIN"/>
    <property type="match status" value="1"/>
</dbReference>
<dbReference type="Proteomes" id="UP000253628">
    <property type="component" value="Unassembled WGS sequence"/>
</dbReference>
<feature type="signal peptide" evidence="2">
    <location>
        <begin position="1"/>
        <end position="21"/>
    </location>
</feature>
<dbReference type="PANTHER" id="PTHR33376">
    <property type="match status" value="1"/>
</dbReference>
<dbReference type="Pfam" id="PF03480">
    <property type="entry name" value="DctP"/>
    <property type="match status" value="1"/>
</dbReference>
<name>A0A366HHS7_9BURK</name>
<evidence type="ECO:0000256" key="1">
    <source>
        <dbReference type="ARBA" id="ARBA00022729"/>
    </source>
</evidence>
<dbReference type="OrthoDB" id="9177965at2"/>
<dbReference type="NCBIfam" id="NF037995">
    <property type="entry name" value="TRAP_S1"/>
    <property type="match status" value="1"/>
</dbReference>
<protein>
    <submittedName>
        <fullName evidence="3">TRAP-type C4-dicarboxylate transport system substrate-binding protein</fullName>
    </submittedName>
</protein>
<evidence type="ECO:0000256" key="2">
    <source>
        <dbReference type="SAM" id="SignalP"/>
    </source>
</evidence>
<dbReference type="AlphaFoldDB" id="A0A366HHS7"/>
<reference evidence="3 4" key="1">
    <citation type="submission" date="2018-06" db="EMBL/GenBank/DDBJ databases">
        <title>Genomic Encyclopedia of Type Strains, Phase IV (KMG-IV): sequencing the most valuable type-strain genomes for metagenomic binning, comparative biology and taxonomic classification.</title>
        <authorList>
            <person name="Goeker M."/>
        </authorList>
    </citation>
    <scope>NUCLEOTIDE SEQUENCE [LARGE SCALE GENOMIC DNA]</scope>
    <source>
        <strain evidence="3 4">DSM 25520</strain>
    </source>
</reference>
<organism evidence="3 4">
    <name type="scientific">Eoetvoesiella caeni</name>
    <dbReference type="NCBI Taxonomy" id="645616"/>
    <lineage>
        <taxon>Bacteria</taxon>
        <taxon>Pseudomonadati</taxon>
        <taxon>Pseudomonadota</taxon>
        <taxon>Betaproteobacteria</taxon>
        <taxon>Burkholderiales</taxon>
        <taxon>Alcaligenaceae</taxon>
        <taxon>Eoetvoesiella</taxon>
    </lineage>
</organism>
<dbReference type="GO" id="GO:0055085">
    <property type="term" value="P:transmembrane transport"/>
    <property type="evidence" value="ECO:0007669"/>
    <property type="project" value="InterPro"/>
</dbReference>
<dbReference type="EMBL" id="QNRQ01000002">
    <property type="protein sequence ID" value="RBP41691.1"/>
    <property type="molecule type" value="Genomic_DNA"/>
</dbReference>
<dbReference type="Gene3D" id="3.40.190.170">
    <property type="entry name" value="Bacterial extracellular solute-binding protein, family 7"/>
    <property type="match status" value="1"/>
</dbReference>
<dbReference type="InterPro" id="IPR038404">
    <property type="entry name" value="TRAP_DctP_sf"/>
</dbReference>
<dbReference type="SUPFAM" id="SSF53850">
    <property type="entry name" value="Periplasmic binding protein-like II"/>
    <property type="match status" value="1"/>
</dbReference>
<comment type="caution">
    <text evidence="3">The sequence shown here is derived from an EMBL/GenBank/DDBJ whole genome shotgun (WGS) entry which is preliminary data.</text>
</comment>